<dbReference type="EMBL" id="AWUE01008834">
    <property type="protein sequence ID" value="OMP12578.1"/>
    <property type="molecule type" value="Genomic_DNA"/>
</dbReference>
<dbReference type="AlphaFoldDB" id="A0A1R3KZX6"/>
<accession>A0A1R3KZX6</accession>
<evidence type="ECO:0000313" key="2">
    <source>
        <dbReference type="Proteomes" id="UP000187203"/>
    </source>
</evidence>
<reference evidence="2" key="1">
    <citation type="submission" date="2013-09" db="EMBL/GenBank/DDBJ databases">
        <title>Corchorus olitorius genome sequencing.</title>
        <authorList>
            <person name="Alam M."/>
            <person name="Haque M.S."/>
            <person name="Islam M.S."/>
            <person name="Emdad E.M."/>
            <person name="Islam M.M."/>
            <person name="Ahmed B."/>
            <person name="Halim A."/>
            <person name="Hossen Q.M.M."/>
            <person name="Hossain M.Z."/>
            <person name="Ahmed R."/>
            <person name="Khan M.M."/>
            <person name="Islam R."/>
            <person name="Rashid M.M."/>
            <person name="Khan S.A."/>
            <person name="Rahman M.S."/>
            <person name="Alam M."/>
            <person name="Yahiya A.S."/>
            <person name="Khan M.S."/>
            <person name="Azam M.S."/>
            <person name="Haque T."/>
            <person name="Lashkar M.Z.H."/>
            <person name="Akhand A.I."/>
            <person name="Morshed G."/>
            <person name="Roy S."/>
            <person name="Uddin K.S."/>
            <person name="Rabeya T."/>
            <person name="Hossain A.S."/>
            <person name="Chowdhury A."/>
            <person name="Snigdha A.R."/>
            <person name="Mortoza M.S."/>
            <person name="Matin S.A."/>
            <person name="Hoque S.M.E."/>
            <person name="Islam M.K."/>
            <person name="Roy D.K."/>
            <person name="Haider R."/>
            <person name="Moosa M.M."/>
            <person name="Elias S.M."/>
            <person name="Hasan A.M."/>
            <person name="Jahan S."/>
            <person name="Shafiuddin M."/>
            <person name="Mahmood N."/>
            <person name="Shommy N.S."/>
        </authorList>
    </citation>
    <scope>NUCLEOTIDE SEQUENCE [LARGE SCALE GENOMIC DNA]</scope>
    <source>
        <strain evidence="2">cv. O-4</strain>
    </source>
</reference>
<dbReference type="Proteomes" id="UP000187203">
    <property type="component" value="Unassembled WGS sequence"/>
</dbReference>
<gene>
    <name evidence="1" type="ORF">COLO4_03005</name>
</gene>
<protein>
    <submittedName>
        <fullName evidence="1">Histone-lysine N-methyltransferase SUVR4</fullName>
    </submittedName>
</protein>
<name>A0A1R3KZX6_9ROSI</name>
<proteinExistence type="predicted"/>
<evidence type="ECO:0000313" key="1">
    <source>
        <dbReference type="EMBL" id="OMP12578.1"/>
    </source>
</evidence>
<keyword evidence="2" id="KW-1185">Reference proteome</keyword>
<organism evidence="1 2">
    <name type="scientific">Corchorus olitorius</name>
    <dbReference type="NCBI Taxonomy" id="93759"/>
    <lineage>
        <taxon>Eukaryota</taxon>
        <taxon>Viridiplantae</taxon>
        <taxon>Streptophyta</taxon>
        <taxon>Embryophyta</taxon>
        <taxon>Tracheophyta</taxon>
        <taxon>Spermatophyta</taxon>
        <taxon>Magnoliopsida</taxon>
        <taxon>eudicotyledons</taxon>
        <taxon>Gunneridae</taxon>
        <taxon>Pentapetalae</taxon>
        <taxon>rosids</taxon>
        <taxon>malvids</taxon>
        <taxon>Malvales</taxon>
        <taxon>Malvaceae</taxon>
        <taxon>Grewioideae</taxon>
        <taxon>Apeibeae</taxon>
        <taxon>Corchorus</taxon>
    </lineage>
</organism>
<comment type="caution">
    <text evidence="1">The sequence shown here is derived from an EMBL/GenBank/DDBJ whole genome shotgun (WGS) entry which is preliminary data.</text>
</comment>
<sequence>MGPPRAGIKDLALPVRVLLKWIESSPERGAIEDSASLLLGNNSLASTENSSKPRKFPKYYLSTGYGADVHKSKIGER</sequence>